<dbReference type="Proteomes" id="UP000490386">
    <property type="component" value="Unassembled WGS sequence"/>
</dbReference>
<reference evidence="9 10" key="1">
    <citation type="submission" date="2019-09" db="EMBL/GenBank/DDBJ databases">
        <title>Phylogeny of genus Pseudoclavibacter and closely related genus.</title>
        <authorList>
            <person name="Li Y."/>
        </authorList>
    </citation>
    <scope>NUCLEOTIDE SEQUENCE [LARGE SCALE GENOMIC DNA]</scope>
    <source>
        <strain evidence="9 10">THG-MD12</strain>
    </source>
</reference>
<dbReference type="PANTHER" id="PTHR43214">
    <property type="entry name" value="TWO-COMPONENT RESPONSE REGULATOR"/>
    <property type="match status" value="1"/>
</dbReference>
<feature type="modified residue" description="4-aspartylphosphate" evidence="5">
    <location>
        <position position="97"/>
    </location>
</feature>
<sequence>MTGRCDGVPRTSALLGQLPVTSPGYGHENDTAAAGAKGGQVSEQIRVVLVDDHQLVRMGFKLILESEADIVVVGEATDGREAVAVVEQLKPDLVCMDVQMPVLDGIAATREIMKLGDSAPRVLMLTTFRDEAAVRDSLRAGASGFVLKNSPPETLVEAVRVVHSGDALLDPQVTRGVIAGMLRDAPEPAPTQVADALQVGVHDDGTSQAPSQHPALASLTERESEVLALIAEGLSNADIAARLFVSEATVKTHVSNLLAKIGVRDRIHAVIFAYNVGVVAPVE</sequence>
<dbReference type="GO" id="GO:0003677">
    <property type="term" value="F:DNA binding"/>
    <property type="evidence" value="ECO:0007669"/>
    <property type="project" value="UniProtKB-KW"/>
</dbReference>
<evidence type="ECO:0000256" key="4">
    <source>
        <dbReference type="ARBA" id="ARBA00023163"/>
    </source>
</evidence>
<evidence type="ECO:0000256" key="6">
    <source>
        <dbReference type="SAM" id="MobiDB-lite"/>
    </source>
</evidence>
<dbReference type="SUPFAM" id="SSF52172">
    <property type="entry name" value="CheY-like"/>
    <property type="match status" value="1"/>
</dbReference>
<dbReference type="InterPro" id="IPR039420">
    <property type="entry name" value="WalR-like"/>
</dbReference>
<dbReference type="InterPro" id="IPR058245">
    <property type="entry name" value="NreC/VraR/RcsB-like_REC"/>
</dbReference>
<keyword evidence="1 5" id="KW-0597">Phosphoprotein</keyword>
<evidence type="ECO:0000313" key="10">
    <source>
        <dbReference type="Proteomes" id="UP000490386"/>
    </source>
</evidence>
<gene>
    <name evidence="9" type="ORF">F8O03_01380</name>
</gene>
<evidence type="ECO:0000259" key="7">
    <source>
        <dbReference type="PROSITE" id="PS50043"/>
    </source>
</evidence>
<dbReference type="EMBL" id="WBJX01000001">
    <property type="protein sequence ID" value="KAB1639033.1"/>
    <property type="molecule type" value="Genomic_DNA"/>
</dbReference>
<dbReference type="PROSITE" id="PS50110">
    <property type="entry name" value="RESPONSE_REGULATORY"/>
    <property type="match status" value="1"/>
</dbReference>
<protein>
    <submittedName>
        <fullName evidence="9">Response regulator transcription factor</fullName>
    </submittedName>
</protein>
<dbReference type="SUPFAM" id="SSF46894">
    <property type="entry name" value="C-terminal effector domain of the bipartite response regulators"/>
    <property type="match status" value="1"/>
</dbReference>
<feature type="region of interest" description="Disordered" evidence="6">
    <location>
        <begin position="15"/>
        <end position="37"/>
    </location>
</feature>
<dbReference type="PROSITE" id="PS00622">
    <property type="entry name" value="HTH_LUXR_1"/>
    <property type="match status" value="1"/>
</dbReference>
<dbReference type="PANTHER" id="PTHR43214:SF24">
    <property type="entry name" value="TRANSCRIPTIONAL REGULATORY PROTEIN NARL-RELATED"/>
    <property type="match status" value="1"/>
</dbReference>
<dbReference type="CDD" id="cd17535">
    <property type="entry name" value="REC_NarL-like"/>
    <property type="match status" value="1"/>
</dbReference>
<feature type="domain" description="HTH luxR-type" evidence="7">
    <location>
        <begin position="212"/>
        <end position="277"/>
    </location>
</feature>
<dbReference type="Pfam" id="PF00196">
    <property type="entry name" value="GerE"/>
    <property type="match status" value="1"/>
</dbReference>
<dbReference type="AlphaFoldDB" id="A0A7J5B4C9"/>
<keyword evidence="2" id="KW-0805">Transcription regulation</keyword>
<evidence type="ECO:0000313" key="9">
    <source>
        <dbReference type="EMBL" id="KAB1639033.1"/>
    </source>
</evidence>
<keyword evidence="4" id="KW-0804">Transcription</keyword>
<dbReference type="Pfam" id="PF00072">
    <property type="entry name" value="Response_reg"/>
    <property type="match status" value="1"/>
</dbReference>
<dbReference type="InterPro" id="IPR016032">
    <property type="entry name" value="Sig_transdc_resp-reg_C-effctor"/>
</dbReference>
<dbReference type="SMART" id="SM00448">
    <property type="entry name" value="REC"/>
    <property type="match status" value="1"/>
</dbReference>
<evidence type="ECO:0000256" key="1">
    <source>
        <dbReference type="ARBA" id="ARBA00022553"/>
    </source>
</evidence>
<dbReference type="GO" id="GO:0006355">
    <property type="term" value="P:regulation of DNA-templated transcription"/>
    <property type="evidence" value="ECO:0007669"/>
    <property type="project" value="InterPro"/>
</dbReference>
<accession>A0A7J5B4C9</accession>
<dbReference type="CDD" id="cd06170">
    <property type="entry name" value="LuxR_C_like"/>
    <property type="match status" value="1"/>
</dbReference>
<keyword evidence="10" id="KW-1185">Reference proteome</keyword>
<dbReference type="InterPro" id="IPR000792">
    <property type="entry name" value="Tscrpt_reg_LuxR_C"/>
</dbReference>
<proteinExistence type="predicted"/>
<organism evidence="9 10">
    <name type="scientific">Pseudoclavibacter terrae</name>
    <dbReference type="NCBI Taxonomy" id="1530195"/>
    <lineage>
        <taxon>Bacteria</taxon>
        <taxon>Bacillati</taxon>
        <taxon>Actinomycetota</taxon>
        <taxon>Actinomycetes</taxon>
        <taxon>Micrococcales</taxon>
        <taxon>Microbacteriaceae</taxon>
        <taxon>Pseudoclavibacter</taxon>
    </lineage>
</organism>
<dbReference type="InterPro" id="IPR001789">
    <property type="entry name" value="Sig_transdc_resp-reg_receiver"/>
</dbReference>
<dbReference type="Gene3D" id="3.40.50.2300">
    <property type="match status" value="1"/>
</dbReference>
<evidence type="ECO:0000259" key="8">
    <source>
        <dbReference type="PROSITE" id="PS50110"/>
    </source>
</evidence>
<dbReference type="PROSITE" id="PS50043">
    <property type="entry name" value="HTH_LUXR_2"/>
    <property type="match status" value="1"/>
</dbReference>
<dbReference type="InterPro" id="IPR011006">
    <property type="entry name" value="CheY-like_superfamily"/>
</dbReference>
<name>A0A7J5B4C9_9MICO</name>
<dbReference type="SMART" id="SM00421">
    <property type="entry name" value="HTH_LUXR"/>
    <property type="match status" value="1"/>
</dbReference>
<dbReference type="PRINTS" id="PR00038">
    <property type="entry name" value="HTHLUXR"/>
</dbReference>
<dbReference type="GO" id="GO:0000160">
    <property type="term" value="P:phosphorelay signal transduction system"/>
    <property type="evidence" value="ECO:0007669"/>
    <property type="project" value="InterPro"/>
</dbReference>
<evidence type="ECO:0000256" key="2">
    <source>
        <dbReference type="ARBA" id="ARBA00023015"/>
    </source>
</evidence>
<feature type="domain" description="Response regulatory" evidence="8">
    <location>
        <begin position="46"/>
        <end position="163"/>
    </location>
</feature>
<dbReference type="OrthoDB" id="9808843at2"/>
<keyword evidence="3" id="KW-0238">DNA-binding</keyword>
<evidence type="ECO:0000256" key="5">
    <source>
        <dbReference type="PROSITE-ProRule" id="PRU00169"/>
    </source>
</evidence>
<comment type="caution">
    <text evidence="9">The sequence shown here is derived from an EMBL/GenBank/DDBJ whole genome shotgun (WGS) entry which is preliminary data.</text>
</comment>
<evidence type="ECO:0000256" key="3">
    <source>
        <dbReference type="ARBA" id="ARBA00023125"/>
    </source>
</evidence>